<evidence type="ECO:0000259" key="5">
    <source>
        <dbReference type="PROSITE" id="PS50104"/>
    </source>
</evidence>
<evidence type="ECO:0000313" key="6">
    <source>
        <dbReference type="EMBL" id="KAB2627168.1"/>
    </source>
</evidence>
<dbReference type="PROSITE" id="PS50104">
    <property type="entry name" value="TIR"/>
    <property type="match status" value="1"/>
</dbReference>
<dbReference type="Pfam" id="PF23282">
    <property type="entry name" value="WHD_ROQ1"/>
    <property type="match status" value="1"/>
</dbReference>
<dbReference type="EMBL" id="SMOL01000157">
    <property type="protein sequence ID" value="KAB2627168.1"/>
    <property type="molecule type" value="Genomic_DNA"/>
</dbReference>
<evidence type="ECO:0000256" key="2">
    <source>
        <dbReference type="ARBA" id="ARBA00022737"/>
    </source>
</evidence>
<reference evidence="7" key="2">
    <citation type="submission" date="2019-10" db="EMBL/GenBank/DDBJ databases">
        <title>A de novo genome assembly of a pear dwarfing rootstock.</title>
        <authorList>
            <person name="Wang F."/>
            <person name="Wang J."/>
            <person name="Li S."/>
            <person name="Zhang Y."/>
            <person name="Fang M."/>
            <person name="Ma L."/>
            <person name="Zhao Y."/>
            <person name="Jiang S."/>
        </authorList>
    </citation>
    <scope>NUCLEOTIDE SEQUENCE [LARGE SCALE GENOMIC DNA]</scope>
</reference>
<evidence type="ECO:0000256" key="3">
    <source>
        <dbReference type="ARBA" id="ARBA00022821"/>
    </source>
</evidence>
<dbReference type="InterPro" id="IPR000157">
    <property type="entry name" value="TIR_dom"/>
</dbReference>
<dbReference type="InterPro" id="IPR058546">
    <property type="entry name" value="RPS4B/Roq1-like_LRR"/>
</dbReference>
<dbReference type="InterPro" id="IPR002182">
    <property type="entry name" value="NB-ARC"/>
</dbReference>
<dbReference type="Pfam" id="PF00931">
    <property type="entry name" value="NB-ARC"/>
    <property type="match status" value="1"/>
</dbReference>
<dbReference type="Gene3D" id="3.40.50.300">
    <property type="entry name" value="P-loop containing nucleotide triphosphate hydrolases"/>
    <property type="match status" value="1"/>
</dbReference>
<dbReference type="SUPFAM" id="SSF52200">
    <property type="entry name" value="Toll/Interleukin receptor TIR domain"/>
    <property type="match status" value="1"/>
</dbReference>
<sequence>MASSSSSVPDWKYDVFLNFRGEDTRRTFIGHLYKALVQNSINTFIDAEELRKGNCLSQLLTAISDSRLSIVVFSQNYGSSTWCLKELVQILQCMDQKKQIVIPIFYEVDPSHVRKIEGSFEEAFSKHEHDPNADMEEVQRWRSALQRAPDLCEAPLDMQAEILSSITNTKVGSSQILRNGFQKMMERVGKKKVLFVLDNVESSSQIEALIGKQPAFGGGSRIIITTRDKQSLSRLGDQIYEPELLNDDDAFELFVQYAFSTKQPTEEYIDLSGHFIKYAQGLPLALKVLGAFLDNKSVLVWKDELKKIARNPHLGIQKVLRTSFDELDGLQKEIFLDIACFFKQMKKDFATRIMEGCDFHPHTGLDVLVGRALVSISSDGVLEMHDLIEEMGREIVRQEYIKEPGRRSRLWSYEDVHHVLNKKTATEAVESIIVHWPHSDNVVELDTAFVKMTKLRLLRVHTHSIEQLNKFGIQWQHEDLKFLSEKLSYLFWHKCPLKSLSSYFNPENLVDIDMQYSWVEHLWKGTKPLGKLKIINLKGSHRLKETPDFTEAKNLEKLILVGCTNLYEVHPSISALEKLVLLDLSWCGKLKTFSSNICIKSLETLDLSFCSILEKFPEISEVTEKLSKLYLQGTAIKELPRSINNLMGLVTLNLEYCRELKILPSSIVQLKSLQFLNLSGCPKLKAFPRNVGNMEGLRELRLDETSVEGLCPSISSLQNLESLSLKQCKKLHSLPSSIHMRSLRNLNLSGCSNLDKFSEIPEVMNLSDLILDGTAISELPSSIKNFTRLVTLSLKDCRRLKILPGSIHMKSLQALNSVHMSKPLAAEKLLSFQGLQLKNYSMCNLLSLEWLTLHGCSKLSKLPEDLWYLKHLDIEETGIRGYRPEQRFVTLEDLAQFRSTAPKIKPMSRHEEEKEEKAVAASRRGGMIWGCIYGSQGNGD</sequence>
<organism evidence="6 7">
    <name type="scientific">Pyrus ussuriensis x Pyrus communis</name>
    <dbReference type="NCBI Taxonomy" id="2448454"/>
    <lineage>
        <taxon>Eukaryota</taxon>
        <taxon>Viridiplantae</taxon>
        <taxon>Streptophyta</taxon>
        <taxon>Embryophyta</taxon>
        <taxon>Tracheophyta</taxon>
        <taxon>Spermatophyta</taxon>
        <taxon>Magnoliopsida</taxon>
        <taxon>eudicotyledons</taxon>
        <taxon>Gunneridae</taxon>
        <taxon>Pentapetalae</taxon>
        <taxon>rosids</taxon>
        <taxon>fabids</taxon>
        <taxon>Rosales</taxon>
        <taxon>Rosaceae</taxon>
        <taxon>Amygdaloideae</taxon>
        <taxon>Maleae</taxon>
        <taxon>Pyrus</taxon>
    </lineage>
</organism>
<keyword evidence="4" id="KW-0520">NAD</keyword>
<dbReference type="GO" id="GO:0006952">
    <property type="term" value="P:defense response"/>
    <property type="evidence" value="ECO:0007669"/>
    <property type="project" value="InterPro"/>
</dbReference>
<proteinExistence type="predicted"/>
<dbReference type="SUPFAM" id="SSF52540">
    <property type="entry name" value="P-loop containing nucleoside triphosphate hydrolases"/>
    <property type="match status" value="1"/>
</dbReference>
<dbReference type="Gene3D" id="3.80.10.10">
    <property type="entry name" value="Ribonuclease Inhibitor"/>
    <property type="match status" value="3"/>
</dbReference>
<dbReference type="InterPro" id="IPR044974">
    <property type="entry name" value="Disease_R_plants"/>
</dbReference>
<dbReference type="SUPFAM" id="SSF52058">
    <property type="entry name" value="L domain-like"/>
    <property type="match status" value="2"/>
</dbReference>
<protein>
    <submittedName>
        <fullName evidence="6">TMV resistance protein N-like</fullName>
    </submittedName>
</protein>
<comment type="caution">
    <text evidence="6">The sequence shown here is derived from an EMBL/GenBank/DDBJ whole genome shotgun (WGS) entry which is preliminary data.</text>
</comment>
<dbReference type="AlphaFoldDB" id="A0A5N5HHQ2"/>
<keyword evidence="2" id="KW-0677">Repeat</keyword>
<dbReference type="Pfam" id="PF23286">
    <property type="entry name" value="LRR_13"/>
    <property type="match status" value="2"/>
</dbReference>
<evidence type="ECO:0000256" key="1">
    <source>
        <dbReference type="ARBA" id="ARBA00022614"/>
    </source>
</evidence>
<dbReference type="PRINTS" id="PR00364">
    <property type="entry name" value="DISEASERSIST"/>
</dbReference>
<keyword evidence="3" id="KW-0611">Plant defense</keyword>
<dbReference type="InterPro" id="IPR027417">
    <property type="entry name" value="P-loop_NTPase"/>
</dbReference>
<dbReference type="OrthoDB" id="1901675at2759"/>
<keyword evidence="7" id="KW-1185">Reference proteome</keyword>
<dbReference type="Gene3D" id="1.10.8.430">
    <property type="entry name" value="Helical domain of apoptotic protease-activating factors"/>
    <property type="match status" value="1"/>
</dbReference>
<dbReference type="Pfam" id="PF01582">
    <property type="entry name" value="TIR"/>
    <property type="match status" value="1"/>
</dbReference>
<name>A0A5N5HHQ2_9ROSA</name>
<evidence type="ECO:0000313" key="7">
    <source>
        <dbReference type="Proteomes" id="UP000327157"/>
    </source>
</evidence>
<feature type="domain" description="TIR" evidence="5">
    <location>
        <begin position="11"/>
        <end position="170"/>
    </location>
</feature>
<dbReference type="PANTHER" id="PTHR11017">
    <property type="entry name" value="LEUCINE-RICH REPEAT-CONTAINING PROTEIN"/>
    <property type="match status" value="1"/>
</dbReference>
<reference evidence="6 7" key="1">
    <citation type="submission" date="2019-09" db="EMBL/GenBank/DDBJ databases">
        <authorList>
            <person name="Ou C."/>
        </authorList>
    </citation>
    <scope>NUCLEOTIDE SEQUENCE [LARGE SCALE GENOMIC DNA]</scope>
    <source>
        <strain evidence="6">S2</strain>
        <tissue evidence="6">Leaf</tissue>
    </source>
</reference>
<dbReference type="InterPro" id="IPR035897">
    <property type="entry name" value="Toll_tir_struct_dom_sf"/>
</dbReference>
<dbReference type="GO" id="GO:0043531">
    <property type="term" value="F:ADP binding"/>
    <property type="evidence" value="ECO:0007669"/>
    <property type="project" value="InterPro"/>
</dbReference>
<gene>
    <name evidence="6" type="ORF">D8674_020786</name>
</gene>
<dbReference type="GO" id="GO:0007165">
    <property type="term" value="P:signal transduction"/>
    <property type="evidence" value="ECO:0007669"/>
    <property type="project" value="InterPro"/>
</dbReference>
<dbReference type="InterPro" id="IPR042197">
    <property type="entry name" value="Apaf_helical"/>
</dbReference>
<keyword evidence="1" id="KW-0433">Leucine-rich repeat</keyword>
<dbReference type="PANTHER" id="PTHR11017:SF573">
    <property type="entry name" value="ADP-RIBOSYL CYCLASE_CYCLIC ADP-RIBOSE HYDROLASE"/>
    <property type="match status" value="1"/>
</dbReference>
<dbReference type="InterPro" id="IPR032675">
    <property type="entry name" value="LRR_dom_sf"/>
</dbReference>
<dbReference type="SMART" id="SM00255">
    <property type="entry name" value="TIR"/>
    <property type="match status" value="1"/>
</dbReference>
<reference evidence="6 7" key="3">
    <citation type="submission" date="2019-11" db="EMBL/GenBank/DDBJ databases">
        <title>A de novo genome assembly of a pear dwarfing rootstock.</title>
        <authorList>
            <person name="Wang F."/>
            <person name="Wang J."/>
            <person name="Li S."/>
            <person name="Zhang Y."/>
            <person name="Fang M."/>
            <person name="Ma L."/>
            <person name="Zhao Y."/>
            <person name="Jiang S."/>
        </authorList>
    </citation>
    <scope>NUCLEOTIDE SEQUENCE [LARGE SCALE GENOMIC DNA]</scope>
    <source>
        <strain evidence="6">S2</strain>
        <tissue evidence="6">Leaf</tissue>
    </source>
</reference>
<dbReference type="Proteomes" id="UP000327157">
    <property type="component" value="Chromosome 2"/>
</dbReference>
<dbReference type="InterPro" id="IPR058192">
    <property type="entry name" value="WHD_ROQ1-like"/>
</dbReference>
<evidence type="ECO:0000256" key="4">
    <source>
        <dbReference type="ARBA" id="ARBA00023027"/>
    </source>
</evidence>
<accession>A0A5N5HHQ2</accession>
<dbReference type="Gene3D" id="3.40.50.10140">
    <property type="entry name" value="Toll/interleukin-1 receptor homology (TIR) domain"/>
    <property type="match status" value="1"/>
</dbReference>
<dbReference type="FunFam" id="3.40.50.10140:FF:000007">
    <property type="entry name" value="Disease resistance protein (TIR-NBS-LRR class)"/>
    <property type="match status" value="1"/>
</dbReference>